<accession>A0A4C1UUT5</accession>
<proteinExistence type="predicted"/>
<sequence length="81" mass="9779">MDTAIWRRSVVDHPRLNFNRRWRLEEFSWERPATRRPLAYWCYVLEEFVKALIGDIIHPAGNVLDEFLYGFEAEVASYYII</sequence>
<name>A0A4C1UUT5_EUMVA</name>
<gene>
    <name evidence="1" type="ORF">EVAR_94503_1</name>
</gene>
<dbReference type="AlphaFoldDB" id="A0A4C1UUT5"/>
<organism evidence="1 2">
    <name type="scientific">Eumeta variegata</name>
    <name type="common">Bagworm moth</name>
    <name type="synonym">Eumeta japonica</name>
    <dbReference type="NCBI Taxonomy" id="151549"/>
    <lineage>
        <taxon>Eukaryota</taxon>
        <taxon>Metazoa</taxon>
        <taxon>Ecdysozoa</taxon>
        <taxon>Arthropoda</taxon>
        <taxon>Hexapoda</taxon>
        <taxon>Insecta</taxon>
        <taxon>Pterygota</taxon>
        <taxon>Neoptera</taxon>
        <taxon>Endopterygota</taxon>
        <taxon>Lepidoptera</taxon>
        <taxon>Glossata</taxon>
        <taxon>Ditrysia</taxon>
        <taxon>Tineoidea</taxon>
        <taxon>Psychidae</taxon>
        <taxon>Oiketicinae</taxon>
        <taxon>Eumeta</taxon>
    </lineage>
</organism>
<evidence type="ECO:0000313" key="1">
    <source>
        <dbReference type="EMBL" id="GBP30195.1"/>
    </source>
</evidence>
<evidence type="ECO:0000313" key="2">
    <source>
        <dbReference type="Proteomes" id="UP000299102"/>
    </source>
</evidence>
<comment type="caution">
    <text evidence="1">The sequence shown here is derived from an EMBL/GenBank/DDBJ whole genome shotgun (WGS) entry which is preliminary data.</text>
</comment>
<dbReference type="Proteomes" id="UP000299102">
    <property type="component" value="Unassembled WGS sequence"/>
</dbReference>
<dbReference type="EMBL" id="BGZK01000230">
    <property type="protein sequence ID" value="GBP30195.1"/>
    <property type="molecule type" value="Genomic_DNA"/>
</dbReference>
<reference evidence="1 2" key="1">
    <citation type="journal article" date="2019" name="Commun. Biol.">
        <title>The bagworm genome reveals a unique fibroin gene that provides high tensile strength.</title>
        <authorList>
            <person name="Kono N."/>
            <person name="Nakamura H."/>
            <person name="Ohtoshi R."/>
            <person name="Tomita M."/>
            <person name="Numata K."/>
            <person name="Arakawa K."/>
        </authorList>
    </citation>
    <scope>NUCLEOTIDE SEQUENCE [LARGE SCALE GENOMIC DNA]</scope>
</reference>
<keyword evidence="2" id="KW-1185">Reference proteome</keyword>
<protein>
    <submittedName>
        <fullName evidence="1">Uncharacterized protein</fullName>
    </submittedName>
</protein>